<keyword evidence="3" id="KW-1185">Reference proteome</keyword>
<proteinExistence type="predicted"/>
<dbReference type="InterPro" id="IPR021005">
    <property type="entry name" value="Znf_CGNR"/>
</dbReference>
<dbReference type="Proteomes" id="UP001212421">
    <property type="component" value="Chromosome"/>
</dbReference>
<sequence>MGNRNSDRSWALADEPMPIRLMATIWADSEGLHDDFATPTGVNAWLDAVGIDRADAATTRGEFLTARNLRDAVRRLAAHVTGDDRRAAESPASSVASVADAVLTVNAAASQRPILHLRLSGAALELSPESAVSPRIAGLADVAYEAQHLLGENGAALRACHAPGCVLYFVKTHPRREWCSVACGNRARAARHYQTVRSARAAHELTAR</sequence>
<protein>
    <submittedName>
        <fullName evidence="2">CGNR zinc finger domain-containing protein</fullName>
    </submittedName>
</protein>
<dbReference type="EMBL" id="CP075584">
    <property type="protein sequence ID" value="WBM80259.1"/>
    <property type="molecule type" value="Genomic_DNA"/>
</dbReference>
<evidence type="ECO:0000313" key="2">
    <source>
        <dbReference type="EMBL" id="WBM80259.1"/>
    </source>
</evidence>
<dbReference type="Gene3D" id="1.10.3300.10">
    <property type="entry name" value="Jann2411-like domain"/>
    <property type="match status" value="1"/>
</dbReference>
<dbReference type="PANTHER" id="PTHR35525">
    <property type="entry name" value="BLL6575 PROTEIN"/>
    <property type="match status" value="1"/>
</dbReference>
<accession>A0ABY7NDA3</accession>
<dbReference type="Pfam" id="PF07336">
    <property type="entry name" value="ABATE"/>
    <property type="match status" value="1"/>
</dbReference>
<dbReference type="InterPro" id="IPR023286">
    <property type="entry name" value="ABATE_dom_sf"/>
</dbReference>
<evidence type="ECO:0000259" key="1">
    <source>
        <dbReference type="Pfam" id="PF11706"/>
    </source>
</evidence>
<evidence type="ECO:0000313" key="3">
    <source>
        <dbReference type="Proteomes" id="UP001212421"/>
    </source>
</evidence>
<name>A0ABY7NDA3_9MICO</name>
<feature type="domain" description="Zinc finger CGNR" evidence="1">
    <location>
        <begin position="157"/>
        <end position="194"/>
    </location>
</feature>
<dbReference type="SUPFAM" id="SSF160904">
    <property type="entry name" value="Jann2411-like"/>
    <property type="match status" value="1"/>
</dbReference>
<dbReference type="RefSeq" id="WP_281534896.1">
    <property type="nucleotide sequence ID" value="NZ_CP075584.1"/>
</dbReference>
<organism evidence="2 3">
    <name type="scientific">Cryobacterium breve</name>
    <dbReference type="NCBI Taxonomy" id="1259258"/>
    <lineage>
        <taxon>Bacteria</taxon>
        <taxon>Bacillati</taxon>
        <taxon>Actinomycetota</taxon>
        <taxon>Actinomycetes</taxon>
        <taxon>Micrococcales</taxon>
        <taxon>Microbacteriaceae</taxon>
        <taxon>Cryobacterium</taxon>
    </lineage>
</organism>
<dbReference type="Pfam" id="PF11706">
    <property type="entry name" value="zf-CGNR"/>
    <property type="match status" value="1"/>
</dbReference>
<dbReference type="PANTHER" id="PTHR35525:SF3">
    <property type="entry name" value="BLL6575 PROTEIN"/>
    <property type="match status" value="1"/>
</dbReference>
<reference evidence="2 3" key="1">
    <citation type="submission" date="2021-05" db="EMBL/GenBank/DDBJ databases">
        <authorList>
            <person name="Kumar R."/>
            <person name="Kumar A."/>
            <person name="Mukhia S."/>
        </authorList>
    </citation>
    <scope>NUCLEOTIDE SEQUENCE [LARGE SCALE GENOMIC DNA]</scope>
    <source>
        <strain evidence="2 3">ERMR7:08</strain>
    </source>
</reference>
<dbReference type="InterPro" id="IPR010852">
    <property type="entry name" value="ABATE"/>
</dbReference>
<gene>
    <name evidence="2" type="ORF">KIV56_01460</name>
</gene>